<proteinExistence type="predicted"/>
<gene>
    <name evidence="2" type="ORF">SAMN06275492_10472</name>
</gene>
<keyword evidence="3" id="KW-1185">Reference proteome</keyword>
<dbReference type="EMBL" id="FXBB01000004">
    <property type="protein sequence ID" value="SMG17605.1"/>
    <property type="molecule type" value="Genomic_DNA"/>
</dbReference>
<dbReference type="STRING" id="561720.SAMN06275492_10472"/>
<evidence type="ECO:0000256" key="1">
    <source>
        <dbReference type="SAM" id="MobiDB-lite"/>
    </source>
</evidence>
<dbReference type="Gene3D" id="3.20.20.70">
    <property type="entry name" value="Aldolase class I"/>
    <property type="match status" value="1"/>
</dbReference>
<dbReference type="OrthoDB" id="9802667at2"/>
<name>A0A1X7IR37_9BACT</name>
<dbReference type="InterPro" id="IPR013785">
    <property type="entry name" value="Aldolase_TIM"/>
</dbReference>
<evidence type="ECO:0000313" key="3">
    <source>
        <dbReference type="Proteomes" id="UP000193355"/>
    </source>
</evidence>
<organism evidence="2 3">
    <name type="scientific">Dethiosulfovibrio salsuginis</name>
    <dbReference type="NCBI Taxonomy" id="561720"/>
    <lineage>
        <taxon>Bacteria</taxon>
        <taxon>Thermotogati</taxon>
        <taxon>Synergistota</taxon>
        <taxon>Synergistia</taxon>
        <taxon>Synergistales</taxon>
        <taxon>Dethiosulfovibrionaceae</taxon>
        <taxon>Dethiosulfovibrio</taxon>
    </lineage>
</organism>
<dbReference type="RefSeq" id="WP_143340792.1">
    <property type="nucleotide sequence ID" value="NZ_FXBB01000004.1"/>
</dbReference>
<dbReference type="Proteomes" id="UP000193355">
    <property type="component" value="Unassembled WGS sequence"/>
</dbReference>
<accession>A0A1X7IR37</accession>
<sequence>MTVPEGKGDILRAIGESGIVAVIRGKDEKQGMALSNAVYKGGIRAIEVTMTIPGAVETHLDGSRDNTGIHRLSRRRNRGGSQKLGLGIGETPRKRTS</sequence>
<feature type="region of interest" description="Disordered" evidence="1">
    <location>
        <begin position="59"/>
        <end position="97"/>
    </location>
</feature>
<protein>
    <submittedName>
        <fullName evidence="2">KDPG and KHG aldolase</fullName>
    </submittedName>
</protein>
<feature type="compositionally biased region" description="Basic and acidic residues" evidence="1">
    <location>
        <begin position="59"/>
        <end position="68"/>
    </location>
</feature>
<dbReference type="AlphaFoldDB" id="A0A1X7IR37"/>
<reference evidence="3" key="1">
    <citation type="submission" date="2017-04" db="EMBL/GenBank/DDBJ databases">
        <authorList>
            <person name="Varghese N."/>
            <person name="Submissions S."/>
        </authorList>
    </citation>
    <scope>NUCLEOTIDE SEQUENCE [LARGE SCALE GENOMIC DNA]</scope>
    <source>
        <strain evidence="3">USBA 82</strain>
    </source>
</reference>
<evidence type="ECO:0000313" key="2">
    <source>
        <dbReference type="EMBL" id="SMG17605.1"/>
    </source>
</evidence>
<dbReference type="SUPFAM" id="SSF51569">
    <property type="entry name" value="Aldolase"/>
    <property type="match status" value="1"/>
</dbReference>